<dbReference type="Proteomes" id="UP001302367">
    <property type="component" value="Chromosome 9"/>
</dbReference>
<proteinExistence type="predicted"/>
<evidence type="ECO:0000313" key="2">
    <source>
        <dbReference type="EMBL" id="WPB08430.1"/>
    </source>
</evidence>
<dbReference type="RefSeq" id="XP_065459714.1">
    <property type="nucleotide sequence ID" value="XM_065603642.1"/>
</dbReference>
<name>A0ABZ0PA61_CERBT</name>
<sequence length="124" mass="14030">MTKPDIRSGPRFMKPDREIEKTNQPIPKGTHARMVDKCGVGKIYRAKIKAAEERKKAAKKREKAKQERQKREGSEGPVKRAPSKVTKPKVKKQPYKEQTSPKRATSGRVLRSDKDSKSLLPGLP</sequence>
<organism evidence="2 3">
    <name type="scientific">Cercospora beticola</name>
    <name type="common">Sugarbeet leaf spot fungus</name>
    <dbReference type="NCBI Taxonomy" id="122368"/>
    <lineage>
        <taxon>Eukaryota</taxon>
        <taxon>Fungi</taxon>
        <taxon>Dikarya</taxon>
        <taxon>Ascomycota</taxon>
        <taxon>Pezizomycotina</taxon>
        <taxon>Dothideomycetes</taxon>
        <taxon>Dothideomycetidae</taxon>
        <taxon>Mycosphaerellales</taxon>
        <taxon>Mycosphaerellaceae</taxon>
        <taxon>Cercospora</taxon>
    </lineage>
</organism>
<protein>
    <submittedName>
        <fullName evidence="2">Uncharacterized protein</fullName>
    </submittedName>
</protein>
<feature type="compositionally biased region" description="Basic and acidic residues" evidence="1">
    <location>
        <begin position="1"/>
        <end position="21"/>
    </location>
</feature>
<evidence type="ECO:0000313" key="3">
    <source>
        <dbReference type="Proteomes" id="UP001302367"/>
    </source>
</evidence>
<feature type="region of interest" description="Disordered" evidence="1">
    <location>
        <begin position="51"/>
        <end position="124"/>
    </location>
</feature>
<accession>A0ABZ0PA61</accession>
<reference evidence="2 3" key="1">
    <citation type="submission" date="2023-09" db="EMBL/GenBank/DDBJ databases">
        <title>Complete-Gapless Cercospora beticola genome.</title>
        <authorList>
            <person name="Wyatt N.A."/>
            <person name="Spanner R.E."/>
            <person name="Bolton M.D."/>
        </authorList>
    </citation>
    <scope>NUCLEOTIDE SEQUENCE [LARGE SCALE GENOMIC DNA]</scope>
    <source>
        <strain evidence="2">Cb09-40</strain>
    </source>
</reference>
<dbReference type="EMBL" id="CP134192">
    <property type="protein sequence ID" value="WPB08430.1"/>
    <property type="molecule type" value="Genomic_DNA"/>
</dbReference>
<feature type="compositionally biased region" description="Basic and acidic residues" evidence="1">
    <location>
        <begin position="64"/>
        <end position="78"/>
    </location>
</feature>
<feature type="region of interest" description="Disordered" evidence="1">
    <location>
        <begin position="1"/>
        <end position="33"/>
    </location>
</feature>
<gene>
    <name evidence="2" type="ORF">RHO25_013096</name>
</gene>
<evidence type="ECO:0000256" key="1">
    <source>
        <dbReference type="SAM" id="MobiDB-lite"/>
    </source>
</evidence>
<dbReference type="GeneID" id="90644924"/>
<keyword evidence="3" id="KW-1185">Reference proteome</keyword>